<evidence type="ECO:0000313" key="11">
    <source>
        <dbReference type="Proteomes" id="UP000231086"/>
    </source>
</evidence>
<dbReference type="AlphaFoldDB" id="A0A2M8KJE2"/>
<dbReference type="PANTHER" id="PTHR43694">
    <property type="entry name" value="RIBONUCLEASE J"/>
    <property type="match status" value="1"/>
</dbReference>
<dbReference type="Pfam" id="PF07521">
    <property type="entry name" value="RMMBL"/>
    <property type="match status" value="1"/>
</dbReference>
<keyword evidence="3" id="KW-0479">Metal-binding</keyword>
<dbReference type="InterPro" id="IPR041636">
    <property type="entry name" value="RNase_J_C"/>
</dbReference>
<keyword evidence="5" id="KW-0862">Zinc</keyword>
<dbReference type="Pfam" id="PF17770">
    <property type="entry name" value="RNase_J_C"/>
    <property type="match status" value="1"/>
</dbReference>
<accession>A0A2M8KJE2</accession>
<dbReference type="Pfam" id="PF22505">
    <property type="entry name" value="RNase_J_b_CASP"/>
    <property type="match status" value="1"/>
</dbReference>
<dbReference type="Gene3D" id="3.60.15.10">
    <property type="entry name" value="Ribonuclease Z/Hydroxyacylglutathione hydrolase-like"/>
    <property type="match status" value="1"/>
</dbReference>
<keyword evidence="2" id="KW-0540">Nuclease</keyword>
<dbReference type="CDD" id="cd07714">
    <property type="entry name" value="RNaseJ_MBL-fold"/>
    <property type="match status" value="1"/>
</dbReference>
<dbReference type="EMBL" id="PFEA01000009">
    <property type="protein sequence ID" value="PJE60036.1"/>
    <property type="molecule type" value="Genomic_DNA"/>
</dbReference>
<dbReference type="InterPro" id="IPR004613">
    <property type="entry name" value="RNase_J"/>
</dbReference>
<dbReference type="InterPro" id="IPR001279">
    <property type="entry name" value="Metallo-B-lactamas"/>
</dbReference>
<keyword evidence="7" id="KW-0694">RNA-binding</keyword>
<evidence type="ECO:0000256" key="1">
    <source>
        <dbReference type="ARBA" id="ARBA00022490"/>
    </source>
</evidence>
<keyword evidence="6" id="KW-0269">Exonuclease</keyword>
<proteinExistence type="predicted"/>
<dbReference type="GO" id="GO:0003723">
    <property type="term" value="F:RNA binding"/>
    <property type="evidence" value="ECO:0007669"/>
    <property type="project" value="UniProtKB-KW"/>
</dbReference>
<evidence type="ECO:0000256" key="2">
    <source>
        <dbReference type="ARBA" id="ARBA00022722"/>
    </source>
</evidence>
<feature type="domain" description="Metallo-beta-lactamase" evidence="9">
    <location>
        <begin position="49"/>
        <end position="237"/>
    </location>
</feature>
<dbReference type="Pfam" id="PF00753">
    <property type="entry name" value="Lactamase_B"/>
    <property type="match status" value="1"/>
</dbReference>
<protein>
    <submittedName>
        <fullName evidence="10">Ribonuclease J</fullName>
    </submittedName>
</protein>
<dbReference type="InterPro" id="IPR036866">
    <property type="entry name" value="RibonucZ/Hydroxyglut_hydro"/>
</dbReference>
<feature type="compositionally biased region" description="Basic residues" evidence="8">
    <location>
        <begin position="1"/>
        <end position="22"/>
    </location>
</feature>
<evidence type="ECO:0000256" key="3">
    <source>
        <dbReference type="ARBA" id="ARBA00022723"/>
    </source>
</evidence>
<comment type="caution">
    <text evidence="10">The sequence shown here is derived from an EMBL/GenBank/DDBJ whole genome shotgun (WGS) entry which is preliminary data.</text>
</comment>
<dbReference type="SMART" id="SM00849">
    <property type="entry name" value="Lactamase_B"/>
    <property type="match status" value="1"/>
</dbReference>
<dbReference type="InterPro" id="IPR011108">
    <property type="entry name" value="RMMBL"/>
</dbReference>
<dbReference type="Gene3D" id="3.10.20.580">
    <property type="match status" value="1"/>
</dbReference>
<keyword evidence="4" id="KW-0378">Hydrolase</keyword>
<reference evidence="11" key="1">
    <citation type="submission" date="2017-09" db="EMBL/GenBank/DDBJ databases">
        <title>Depth-based differentiation of microbial function through sediment-hosted aquifers and enrichment of novel symbionts in the deep terrestrial subsurface.</title>
        <authorList>
            <person name="Probst A.J."/>
            <person name="Ladd B."/>
            <person name="Jarett J.K."/>
            <person name="Geller-Mcgrath D.E."/>
            <person name="Sieber C.M.K."/>
            <person name="Emerson J.B."/>
            <person name="Anantharaman K."/>
            <person name="Thomas B.C."/>
            <person name="Malmstrom R."/>
            <person name="Stieglmeier M."/>
            <person name="Klingl A."/>
            <person name="Woyke T."/>
            <person name="Ryan C.M."/>
            <person name="Banfield J.F."/>
        </authorList>
    </citation>
    <scope>NUCLEOTIDE SEQUENCE [LARGE SCALE GENOMIC DNA]</scope>
</reference>
<dbReference type="InterPro" id="IPR042173">
    <property type="entry name" value="RNase_J_2"/>
</dbReference>
<dbReference type="GO" id="GO:0004527">
    <property type="term" value="F:exonuclease activity"/>
    <property type="evidence" value="ECO:0007669"/>
    <property type="project" value="UniProtKB-KW"/>
</dbReference>
<dbReference type="NCBIfam" id="TIGR00649">
    <property type="entry name" value="MG423"/>
    <property type="match status" value="1"/>
</dbReference>
<name>A0A2M8KJE2_9BACT</name>
<feature type="region of interest" description="Disordered" evidence="8">
    <location>
        <begin position="1"/>
        <end position="28"/>
    </location>
</feature>
<dbReference type="Gene3D" id="3.40.50.10710">
    <property type="entry name" value="Metallo-hydrolase/oxidoreductase"/>
    <property type="match status" value="1"/>
</dbReference>
<dbReference type="Proteomes" id="UP000231086">
    <property type="component" value="Unassembled WGS sequence"/>
</dbReference>
<dbReference type="SUPFAM" id="SSF56281">
    <property type="entry name" value="Metallo-hydrolase/oxidoreductase"/>
    <property type="match status" value="1"/>
</dbReference>
<organism evidence="10 11">
    <name type="scientific">Candidatus Portnoybacteria bacterium CG10_big_fil_rev_8_21_14_0_10_44_7</name>
    <dbReference type="NCBI Taxonomy" id="1974816"/>
    <lineage>
        <taxon>Bacteria</taxon>
        <taxon>Candidatus Portnoyibacteriota</taxon>
    </lineage>
</organism>
<dbReference type="PANTHER" id="PTHR43694:SF1">
    <property type="entry name" value="RIBONUCLEASE J"/>
    <property type="match status" value="1"/>
</dbReference>
<gene>
    <name evidence="10" type="ORF">COU85_00440</name>
</gene>
<evidence type="ECO:0000256" key="6">
    <source>
        <dbReference type="ARBA" id="ARBA00022839"/>
    </source>
</evidence>
<evidence type="ECO:0000256" key="7">
    <source>
        <dbReference type="ARBA" id="ARBA00022884"/>
    </source>
</evidence>
<evidence type="ECO:0000313" key="10">
    <source>
        <dbReference type="EMBL" id="PJE60036.1"/>
    </source>
</evidence>
<evidence type="ECO:0000256" key="5">
    <source>
        <dbReference type="ARBA" id="ARBA00022833"/>
    </source>
</evidence>
<evidence type="ECO:0000259" key="9">
    <source>
        <dbReference type="SMART" id="SM00849"/>
    </source>
</evidence>
<dbReference type="InterPro" id="IPR055132">
    <property type="entry name" value="RNase_J_b_CASP"/>
</dbReference>
<sequence length="591" mass="66884">MNTNYRKNKTRQAGRHYQHRRPPAGLPHPKIVKEKKLKIIPLGGQEEVGRNMTIFEYDGDIVIVDMGLQFPEEDMPGIDYIIPDVSYLEGRHKDIQAVIFTHGHLDHIGAAPLLLQKLGYPPVVGRDLTLAMIKHRLEDHQKNSAQRLKTFQIKDFQEIFTFGSFKVRFFQVEHSIMDAVGAVLQTPTGTVVHPGDWTMEKNAHGQPLIDYSFLSRLPRPTLLMLESLGATDARPKSTSQEMKKNLSELIQKTAGRLIIGTFSSQIERIKWIFEIAEKHDKKIALDGYSMKMNVEIARQLGYIKIPKGVLVKVHQLDNYPDSRVIVLCTGSQGEGNAVLSRIIEGAHKHIRLRKADTVVLSSSIVPGNERTIQRLKDNLYRQCDNVIHGEIMDIHVSGHGNRADILYMVKTVKPDYYLPVYGNYYMLKEAAKLIKENVPGFSDRNVFVADNGQIIEMENKKAKLTNKKVPTNYVMVDGLGVGDVGQVVLRDRQAMAQDGMVVIIAQVSRQSGEVAASPDIISRGFIYMKESKKLLFELRQKVKEVVRQSTGGHNGPLETDFIKNNLRDEIGRFLFQKTERRPMILPVVIEV</sequence>
<evidence type="ECO:0000256" key="8">
    <source>
        <dbReference type="SAM" id="MobiDB-lite"/>
    </source>
</evidence>
<evidence type="ECO:0000256" key="4">
    <source>
        <dbReference type="ARBA" id="ARBA00022801"/>
    </source>
</evidence>
<dbReference type="GO" id="GO:0046872">
    <property type="term" value="F:metal ion binding"/>
    <property type="evidence" value="ECO:0007669"/>
    <property type="project" value="UniProtKB-KW"/>
</dbReference>
<keyword evidence="1" id="KW-0963">Cytoplasm</keyword>